<dbReference type="Proteomes" id="UP001209540">
    <property type="component" value="Unassembled WGS sequence"/>
</dbReference>
<feature type="domain" description="Heterokaryon incompatibility" evidence="1">
    <location>
        <begin position="60"/>
        <end position="194"/>
    </location>
</feature>
<reference evidence="2" key="1">
    <citation type="journal article" date="2022" name="IScience">
        <title>Evolution of zygomycete secretomes and the origins of terrestrial fungal ecologies.</title>
        <authorList>
            <person name="Chang Y."/>
            <person name="Wang Y."/>
            <person name="Mondo S."/>
            <person name="Ahrendt S."/>
            <person name="Andreopoulos W."/>
            <person name="Barry K."/>
            <person name="Beard J."/>
            <person name="Benny G.L."/>
            <person name="Blankenship S."/>
            <person name="Bonito G."/>
            <person name="Cuomo C."/>
            <person name="Desiro A."/>
            <person name="Gervers K.A."/>
            <person name="Hundley H."/>
            <person name="Kuo A."/>
            <person name="LaButti K."/>
            <person name="Lang B.F."/>
            <person name="Lipzen A."/>
            <person name="O'Donnell K."/>
            <person name="Pangilinan J."/>
            <person name="Reynolds N."/>
            <person name="Sandor L."/>
            <person name="Smith M.E."/>
            <person name="Tsang A."/>
            <person name="Grigoriev I.V."/>
            <person name="Stajich J.E."/>
            <person name="Spatafora J.W."/>
        </authorList>
    </citation>
    <scope>NUCLEOTIDE SEQUENCE</scope>
    <source>
        <strain evidence="2">RSA 2281</strain>
    </source>
</reference>
<feature type="non-terminal residue" evidence="2">
    <location>
        <position position="226"/>
    </location>
</feature>
<name>A0AAD5PBK3_9FUNG</name>
<evidence type="ECO:0000313" key="2">
    <source>
        <dbReference type="EMBL" id="KAI9251525.1"/>
    </source>
</evidence>
<evidence type="ECO:0000259" key="1">
    <source>
        <dbReference type="Pfam" id="PF06985"/>
    </source>
</evidence>
<evidence type="ECO:0000313" key="3">
    <source>
        <dbReference type="Proteomes" id="UP001209540"/>
    </source>
</evidence>
<comment type="caution">
    <text evidence="2">The sequence shown here is derived from an EMBL/GenBank/DDBJ whole genome shotgun (WGS) entry which is preliminary data.</text>
</comment>
<sequence length="226" mass="27113">MYITYETIQYSRNDRYGYAKRVKPSIIIPNDLPKPDFMPTKLVRISDMKVVDGSQVNEGYCALSYSWNQSGDILIDETTGKYKRIDEGKHKIISYDNIFPDMIIPRYKISDDNKKLDRIYQVLEIMEDKNYYLSKTVQYVTFEGVIQQICQQFNIKYIWYDQLCINQENKEEKEHEMRNMHQIYENAYCTVALVPDYSYVIELNESTQQYFKRLWTLEEAIKSRRL</sequence>
<organism evidence="2 3">
    <name type="scientific">Phascolomyces articulosus</name>
    <dbReference type="NCBI Taxonomy" id="60185"/>
    <lineage>
        <taxon>Eukaryota</taxon>
        <taxon>Fungi</taxon>
        <taxon>Fungi incertae sedis</taxon>
        <taxon>Mucoromycota</taxon>
        <taxon>Mucoromycotina</taxon>
        <taxon>Mucoromycetes</taxon>
        <taxon>Mucorales</taxon>
        <taxon>Lichtheimiaceae</taxon>
        <taxon>Phascolomyces</taxon>
    </lineage>
</organism>
<accession>A0AAD5PBK3</accession>
<dbReference type="PANTHER" id="PTHR33112:SF16">
    <property type="entry name" value="HETEROKARYON INCOMPATIBILITY DOMAIN-CONTAINING PROTEIN"/>
    <property type="match status" value="1"/>
</dbReference>
<gene>
    <name evidence="2" type="ORF">BDA99DRAFT_575229</name>
</gene>
<dbReference type="AlphaFoldDB" id="A0AAD5PBK3"/>
<reference evidence="2" key="2">
    <citation type="submission" date="2023-02" db="EMBL/GenBank/DDBJ databases">
        <authorList>
            <consortium name="DOE Joint Genome Institute"/>
            <person name="Mondo S.J."/>
            <person name="Chang Y."/>
            <person name="Wang Y."/>
            <person name="Ahrendt S."/>
            <person name="Andreopoulos W."/>
            <person name="Barry K."/>
            <person name="Beard J."/>
            <person name="Benny G.L."/>
            <person name="Blankenship S."/>
            <person name="Bonito G."/>
            <person name="Cuomo C."/>
            <person name="Desiro A."/>
            <person name="Gervers K.A."/>
            <person name="Hundley H."/>
            <person name="Kuo A."/>
            <person name="LaButti K."/>
            <person name="Lang B.F."/>
            <person name="Lipzen A."/>
            <person name="O'Donnell K."/>
            <person name="Pangilinan J."/>
            <person name="Reynolds N."/>
            <person name="Sandor L."/>
            <person name="Smith M.W."/>
            <person name="Tsang A."/>
            <person name="Grigoriev I.V."/>
            <person name="Stajich J.E."/>
            <person name="Spatafora J.W."/>
        </authorList>
    </citation>
    <scope>NUCLEOTIDE SEQUENCE</scope>
    <source>
        <strain evidence="2">RSA 2281</strain>
    </source>
</reference>
<proteinExistence type="predicted"/>
<dbReference type="PANTHER" id="PTHR33112">
    <property type="entry name" value="DOMAIN PROTEIN, PUTATIVE-RELATED"/>
    <property type="match status" value="1"/>
</dbReference>
<dbReference type="Pfam" id="PF06985">
    <property type="entry name" value="HET"/>
    <property type="match status" value="1"/>
</dbReference>
<dbReference type="InterPro" id="IPR010730">
    <property type="entry name" value="HET"/>
</dbReference>
<dbReference type="EMBL" id="JAIXMP010000030">
    <property type="protein sequence ID" value="KAI9251525.1"/>
    <property type="molecule type" value="Genomic_DNA"/>
</dbReference>
<protein>
    <recommendedName>
        <fullName evidence="1">Heterokaryon incompatibility domain-containing protein</fullName>
    </recommendedName>
</protein>
<keyword evidence="3" id="KW-1185">Reference proteome</keyword>